<dbReference type="EMBL" id="DRKP01000059">
    <property type="protein sequence ID" value="HEB95788.1"/>
    <property type="molecule type" value="Genomic_DNA"/>
</dbReference>
<evidence type="ECO:0000256" key="1">
    <source>
        <dbReference type="SAM" id="MobiDB-lite"/>
    </source>
</evidence>
<organism evidence="2">
    <name type="scientific">Sedimenticola thiotaurini</name>
    <dbReference type="NCBI Taxonomy" id="1543721"/>
    <lineage>
        <taxon>Bacteria</taxon>
        <taxon>Pseudomonadati</taxon>
        <taxon>Pseudomonadota</taxon>
        <taxon>Gammaproteobacteria</taxon>
        <taxon>Chromatiales</taxon>
        <taxon>Sedimenticolaceae</taxon>
        <taxon>Sedimenticola</taxon>
    </lineage>
</organism>
<feature type="compositionally biased region" description="Basic and acidic residues" evidence="1">
    <location>
        <begin position="150"/>
        <end position="159"/>
    </location>
</feature>
<feature type="compositionally biased region" description="Basic and acidic residues" evidence="1">
    <location>
        <begin position="41"/>
        <end position="53"/>
    </location>
</feature>
<dbReference type="Pfam" id="PF09831">
    <property type="entry name" value="DUF2058"/>
    <property type="match status" value="1"/>
</dbReference>
<sequence length="179" mass="20749">MGNSLQEQLLKAGLVDSGKSRKVQQEQRRKQRRARKGQATEPDRVRLEAERQRARQIERDRELNRQRQEAAARKALATQIRQLVESNRLDDWRGGIAYAFVDGKRVKQIHVSDAVRRQLADGRLAIVRLDDHYEPVAMAVAEKIAARDPERVIRHHEPESEPDGDDPYAEFKVPDDLMW</sequence>
<feature type="region of interest" description="Disordered" evidence="1">
    <location>
        <begin position="1"/>
        <end position="53"/>
    </location>
</feature>
<accession>A0A831RLU1</accession>
<feature type="region of interest" description="Disordered" evidence="1">
    <location>
        <begin position="150"/>
        <end position="169"/>
    </location>
</feature>
<dbReference type="AlphaFoldDB" id="A0A831RLU1"/>
<dbReference type="InterPro" id="IPR018636">
    <property type="entry name" value="DUF2058"/>
</dbReference>
<proteinExistence type="predicted"/>
<dbReference type="Proteomes" id="UP000886251">
    <property type="component" value="Unassembled WGS sequence"/>
</dbReference>
<name>A0A831RLU1_9GAMM</name>
<evidence type="ECO:0000313" key="2">
    <source>
        <dbReference type="EMBL" id="HEB95788.1"/>
    </source>
</evidence>
<gene>
    <name evidence="2" type="ORF">ENI96_05085</name>
</gene>
<protein>
    <submittedName>
        <fullName evidence="2">DUF2058 domain-containing protein</fullName>
    </submittedName>
</protein>
<comment type="caution">
    <text evidence="2">The sequence shown here is derived from an EMBL/GenBank/DDBJ whole genome shotgun (WGS) entry which is preliminary data.</text>
</comment>
<reference evidence="2" key="1">
    <citation type="journal article" date="2020" name="mSystems">
        <title>Genome- and Community-Level Interaction Insights into Carbon Utilization and Element Cycling Functions of Hydrothermarchaeota in Hydrothermal Sediment.</title>
        <authorList>
            <person name="Zhou Z."/>
            <person name="Liu Y."/>
            <person name="Xu W."/>
            <person name="Pan J."/>
            <person name="Luo Z.H."/>
            <person name="Li M."/>
        </authorList>
    </citation>
    <scope>NUCLEOTIDE SEQUENCE [LARGE SCALE GENOMIC DNA]</scope>
    <source>
        <strain evidence="2">HyVt-443</strain>
    </source>
</reference>